<sequence>RLCSGPCAPIWDFITRHVRHPRTVKKIRGNLLWYPQNWGRGHAKLGGGGPPELG</sequence>
<feature type="non-terminal residue" evidence="1">
    <location>
        <position position="1"/>
    </location>
</feature>
<dbReference type="GO" id="GO:0007098">
    <property type="term" value="P:centrosome cycle"/>
    <property type="evidence" value="ECO:0007669"/>
    <property type="project" value="TreeGrafter"/>
</dbReference>
<dbReference type="InterPro" id="IPR029131">
    <property type="entry name" value="HAUS5"/>
</dbReference>
<dbReference type="GO" id="GO:0005813">
    <property type="term" value="C:centrosome"/>
    <property type="evidence" value="ECO:0007669"/>
    <property type="project" value="TreeGrafter"/>
</dbReference>
<keyword evidence="2" id="KW-1185">Reference proteome</keyword>
<organism evidence="1 2">
    <name type="scientific">Atlantisia rogersi</name>
    <name type="common">Inaccessible Island rail</name>
    <dbReference type="NCBI Taxonomy" id="2478892"/>
    <lineage>
        <taxon>Eukaryota</taxon>
        <taxon>Metazoa</taxon>
        <taxon>Chordata</taxon>
        <taxon>Craniata</taxon>
        <taxon>Vertebrata</taxon>
        <taxon>Euteleostomi</taxon>
        <taxon>Archelosauria</taxon>
        <taxon>Archosauria</taxon>
        <taxon>Dinosauria</taxon>
        <taxon>Saurischia</taxon>
        <taxon>Theropoda</taxon>
        <taxon>Coelurosauria</taxon>
        <taxon>Aves</taxon>
        <taxon>Neognathae</taxon>
        <taxon>Neoaves</taxon>
        <taxon>Gruiformes</taxon>
        <taxon>Rallidae</taxon>
        <taxon>Atlantisia</taxon>
    </lineage>
</organism>
<evidence type="ECO:0000313" key="2">
    <source>
        <dbReference type="Proteomes" id="UP000518911"/>
    </source>
</evidence>
<proteinExistence type="predicted"/>
<dbReference type="PANTHER" id="PTHR28588:SF1">
    <property type="entry name" value="HAUS AUGMIN-LIKE COMPLEX SUBUNIT 5"/>
    <property type="match status" value="1"/>
</dbReference>
<feature type="non-terminal residue" evidence="1">
    <location>
        <position position="54"/>
    </location>
</feature>
<dbReference type="Proteomes" id="UP000518911">
    <property type="component" value="Unassembled WGS sequence"/>
</dbReference>
<dbReference type="AlphaFoldDB" id="A0A7L3X7B5"/>
<dbReference type="PANTHER" id="PTHR28588">
    <property type="entry name" value="HAUS AUGMIN-LIKE COMPLEX SUBUNIT 5"/>
    <property type="match status" value="1"/>
</dbReference>
<dbReference type="OrthoDB" id="2019614at2759"/>
<name>A0A7L3X7B5_9GRUI</name>
<evidence type="ECO:0000313" key="1">
    <source>
        <dbReference type="EMBL" id="NXV83821.1"/>
    </source>
</evidence>
<accession>A0A7L3X7B5</accession>
<gene>
    <name evidence="1" type="primary">Haus5</name>
    <name evidence="1" type="ORF">ATLROG_R14716</name>
</gene>
<reference evidence="1 2" key="1">
    <citation type="submission" date="2019-09" db="EMBL/GenBank/DDBJ databases">
        <title>Bird 10,000 Genomes (B10K) Project - Family phase.</title>
        <authorList>
            <person name="Zhang G."/>
        </authorList>
    </citation>
    <scope>NUCLEOTIDE SEQUENCE [LARGE SCALE GENOMIC DNA]</scope>
    <source>
        <strain evidence="1">OUT-0055</strain>
        <tissue evidence="1">Blood</tissue>
    </source>
</reference>
<dbReference type="GO" id="GO:0051225">
    <property type="term" value="P:spindle assembly"/>
    <property type="evidence" value="ECO:0007669"/>
    <property type="project" value="InterPro"/>
</dbReference>
<protein>
    <submittedName>
        <fullName evidence="1">HAUS5 protein</fullName>
    </submittedName>
</protein>
<dbReference type="GO" id="GO:0070652">
    <property type="term" value="C:HAUS complex"/>
    <property type="evidence" value="ECO:0007669"/>
    <property type="project" value="InterPro"/>
</dbReference>
<dbReference type="EMBL" id="VZUJ01153921">
    <property type="protein sequence ID" value="NXV83821.1"/>
    <property type="molecule type" value="Genomic_DNA"/>
</dbReference>
<comment type="caution">
    <text evidence="1">The sequence shown here is derived from an EMBL/GenBank/DDBJ whole genome shotgun (WGS) entry which is preliminary data.</text>
</comment>
<dbReference type="Pfam" id="PF14817">
    <property type="entry name" value="HAUS5"/>
    <property type="match status" value="1"/>
</dbReference>